<comment type="similarity">
    <text evidence="2">Belongs to the multi antimicrobial extrusion (MATE) (TC 2.A.66.1) family. MepA subfamily.</text>
</comment>
<gene>
    <name evidence="11" type="ORF">OCV47_09935</name>
</gene>
<dbReference type="PANTHER" id="PTHR43823:SF3">
    <property type="entry name" value="MULTIDRUG EXPORT PROTEIN MEPA"/>
    <property type="match status" value="1"/>
</dbReference>
<dbReference type="Proteomes" id="UP001652338">
    <property type="component" value="Unassembled WGS sequence"/>
</dbReference>
<feature type="transmembrane region" description="Helical" evidence="10">
    <location>
        <begin position="199"/>
        <end position="219"/>
    </location>
</feature>
<organism evidence="11 12">
    <name type="scientific">Muricoprocola aceti</name>
    <dbReference type="NCBI Taxonomy" id="2981772"/>
    <lineage>
        <taxon>Bacteria</taxon>
        <taxon>Bacillati</taxon>
        <taxon>Bacillota</taxon>
        <taxon>Clostridia</taxon>
        <taxon>Lachnospirales</taxon>
        <taxon>Lachnospiraceae</taxon>
        <taxon>Muricoprocola</taxon>
    </lineage>
</organism>
<dbReference type="EMBL" id="JAOQKE010000012">
    <property type="protein sequence ID" value="MCU6725666.1"/>
    <property type="molecule type" value="Genomic_DNA"/>
</dbReference>
<dbReference type="InterPro" id="IPR002528">
    <property type="entry name" value="MATE_fam"/>
</dbReference>
<evidence type="ECO:0000256" key="10">
    <source>
        <dbReference type="SAM" id="Phobius"/>
    </source>
</evidence>
<evidence type="ECO:0000256" key="4">
    <source>
        <dbReference type="ARBA" id="ARBA00022448"/>
    </source>
</evidence>
<dbReference type="InterPro" id="IPR045070">
    <property type="entry name" value="MATE_MepA-like"/>
</dbReference>
<keyword evidence="5" id="KW-1003">Cell membrane</keyword>
<evidence type="ECO:0000256" key="6">
    <source>
        <dbReference type="ARBA" id="ARBA00022692"/>
    </source>
</evidence>
<evidence type="ECO:0000256" key="3">
    <source>
        <dbReference type="ARBA" id="ARBA00022106"/>
    </source>
</evidence>
<feature type="transmembrane region" description="Helical" evidence="10">
    <location>
        <begin position="359"/>
        <end position="380"/>
    </location>
</feature>
<evidence type="ECO:0000256" key="7">
    <source>
        <dbReference type="ARBA" id="ARBA00022989"/>
    </source>
</evidence>
<evidence type="ECO:0000256" key="8">
    <source>
        <dbReference type="ARBA" id="ARBA00023136"/>
    </source>
</evidence>
<feature type="transmembrane region" description="Helical" evidence="10">
    <location>
        <begin position="392"/>
        <end position="412"/>
    </location>
</feature>
<keyword evidence="7 10" id="KW-1133">Transmembrane helix</keyword>
<keyword evidence="6 10" id="KW-0812">Transmembrane</keyword>
<feature type="transmembrane region" description="Helical" evidence="10">
    <location>
        <begin position="327"/>
        <end position="347"/>
    </location>
</feature>
<keyword evidence="12" id="KW-1185">Reference proteome</keyword>
<feature type="transmembrane region" description="Helical" evidence="10">
    <location>
        <begin position="170"/>
        <end position="193"/>
    </location>
</feature>
<dbReference type="InterPro" id="IPR051327">
    <property type="entry name" value="MATE_MepA_subfamily"/>
</dbReference>
<feature type="transmembrane region" description="Helical" evidence="10">
    <location>
        <begin position="50"/>
        <end position="77"/>
    </location>
</feature>
<reference evidence="11 12" key="1">
    <citation type="journal article" date="2021" name="ISME Commun">
        <title>Automated analysis of genomic sequences facilitates high-throughput and comprehensive description of bacteria.</title>
        <authorList>
            <person name="Hitch T.C.A."/>
        </authorList>
    </citation>
    <scope>NUCLEOTIDE SEQUENCE [LARGE SCALE GENOMIC DNA]</scope>
    <source>
        <strain evidence="11 12">Sanger_29</strain>
    </source>
</reference>
<dbReference type="CDD" id="cd13143">
    <property type="entry name" value="MATE_MepA_like"/>
    <property type="match status" value="1"/>
</dbReference>
<keyword evidence="8 10" id="KW-0472">Membrane</keyword>
<dbReference type="InterPro" id="IPR048279">
    <property type="entry name" value="MdtK-like"/>
</dbReference>
<comment type="subcellular location">
    <subcellularLocation>
        <location evidence="1">Cell membrane</location>
        <topology evidence="1">Multi-pass membrane protein</topology>
    </subcellularLocation>
</comment>
<proteinExistence type="inferred from homology"/>
<comment type="caution">
    <text evidence="11">The sequence shown here is derived from an EMBL/GenBank/DDBJ whole genome shotgun (WGS) entry which is preliminary data.</text>
</comment>
<feature type="transmembrane region" description="Helical" evidence="10">
    <location>
        <begin position="239"/>
        <end position="262"/>
    </location>
</feature>
<evidence type="ECO:0000256" key="5">
    <source>
        <dbReference type="ARBA" id="ARBA00022475"/>
    </source>
</evidence>
<keyword evidence="9" id="KW-0046">Antibiotic resistance</keyword>
<feature type="transmembrane region" description="Helical" evidence="10">
    <location>
        <begin position="18"/>
        <end position="38"/>
    </location>
</feature>
<sequence length="456" mass="49297">MKANSNTQTMGTEKIPKLLAQLAIPAVVAQVVNLLYNIVDRIYIGHISGIGASALTGVGLFTPILMLLNAFAMLAGSGGAPRAAIAMGQQEKEKAEKIMGNCFALILVLSVILTTVFYLFAPQLLQAFGASEVTLPYAVEYARIYILGSAFVLVVLGMNPFITTQGFAKISMLTTVIGAVINIFLDPVFIFVFDMQVRGAALATVISQAAGAMWILKFLSGKKSILQLKKKNMRLEKTVILPCLALGISNFTMLSTESILSISFTTSLARYGGDMAVGAMTIINSVSQLVTMPIQGICQGGQPIISYNFGARNNERVKEAFFTQFKVCVLFSTICWGILMITPQIFAGMFSGNEELVTYTAWTLRIYMAGIFAIGFQLCCQQSFMALGQAKVSLFLAVLRKLILLIPLIFLLPMLIENKVFAVFLAEPVSDILAATVTTSVFLSNFNGILKRGAGR</sequence>
<feature type="transmembrane region" description="Helical" evidence="10">
    <location>
        <begin position="432"/>
        <end position="450"/>
    </location>
</feature>
<evidence type="ECO:0000313" key="11">
    <source>
        <dbReference type="EMBL" id="MCU6725666.1"/>
    </source>
</evidence>
<dbReference type="Pfam" id="PF01554">
    <property type="entry name" value="MatE"/>
    <property type="match status" value="2"/>
</dbReference>
<feature type="transmembrane region" description="Helical" evidence="10">
    <location>
        <begin position="98"/>
        <end position="121"/>
    </location>
</feature>
<keyword evidence="4" id="KW-0813">Transport</keyword>
<feature type="transmembrane region" description="Helical" evidence="10">
    <location>
        <begin position="141"/>
        <end position="158"/>
    </location>
</feature>
<dbReference type="NCBIfam" id="TIGR00797">
    <property type="entry name" value="matE"/>
    <property type="match status" value="1"/>
</dbReference>
<protein>
    <recommendedName>
        <fullName evidence="3">Multidrug export protein MepA</fullName>
    </recommendedName>
</protein>
<name>A0ABT2SME1_9FIRM</name>
<dbReference type="PANTHER" id="PTHR43823">
    <property type="entry name" value="SPORULATION PROTEIN YKVU"/>
    <property type="match status" value="1"/>
</dbReference>
<evidence type="ECO:0000256" key="9">
    <source>
        <dbReference type="ARBA" id="ARBA00023251"/>
    </source>
</evidence>
<dbReference type="PIRSF" id="PIRSF006603">
    <property type="entry name" value="DinF"/>
    <property type="match status" value="1"/>
</dbReference>
<evidence type="ECO:0000256" key="1">
    <source>
        <dbReference type="ARBA" id="ARBA00004651"/>
    </source>
</evidence>
<dbReference type="RefSeq" id="WP_262654929.1">
    <property type="nucleotide sequence ID" value="NZ_JAOQKE010000012.1"/>
</dbReference>
<evidence type="ECO:0000256" key="2">
    <source>
        <dbReference type="ARBA" id="ARBA00008417"/>
    </source>
</evidence>
<accession>A0ABT2SME1</accession>
<evidence type="ECO:0000313" key="12">
    <source>
        <dbReference type="Proteomes" id="UP001652338"/>
    </source>
</evidence>